<dbReference type="EC" id="3.4.16.4" evidence="3"/>
<dbReference type="PRINTS" id="PR00922">
    <property type="entry name" value="DADACBPTASE3"/>
</dbReference>
<keyword evidence="3" id="KW-0645">Protease</keyword>
<evidence type="ECO:0000256" key="1">
    <source>
        <dbReference type="ARBA" id="ARBA00006096"/>
    </source>
</evidence>
<dbReference type="AlphaFoldDB" id="A0A3B1DNU8"/>
<reference evidence="3" key="1">
    <citation type="submission" date="2018-06" db="EMBL/GenBank/DDBJ databases">
        <authorList>
            <person name="Zhirakovskaya E."/>
        </authorList>
    </citation>
    <scope>NUCLEOTIDE SEQUENCE</scope>
</reference>
<dbReference type="Gene3D" id="3.40.710.10">
    <property type="entry name" value="DD-peptidase/beta-lactamase superfamily"/>
    <property type="match status" value="2"/>
</dbReference>
<dbReference type="PANTHER" id="PTHR30023">
    <property type="entry name" value="D-ALANYL-D-ALANINE CARBOXYPEPTIDASE"/>
    <property type="match status" value="1"/>
</dbReference>
<dbReference type="EMBL" id="UOGG01000246">
    <property type="protein sequence ID" value="VAX33385.1"/>
    <property type="molecule type" value="Genomic_DNA"/>
</dbReference>
<organism evidence="3">
    <name type="scientific">hydrothermal vent metagenome</name>
    <dbReference type="NCBI Taxonomy" id="652676"/>
    <lineage>
        <taxon>unclassified sequences</taxon>
        <taxon>metagenomes</taxon>
        <taxon>ecological metagenomes</taxon>
    </lineage>
</organism>
<gene>
    <name evidence="3" type="ORF">MNBD_NITROSPINAE05-861</name>
</gene>
<dbReference type="SUPFAM" id="SSF56601">
    <property type="entry name" value="beta-lactamase/transpeptidase-like"/>
    <property type="match status" value="1"/>
</dbReference>
<dbReference type="InterPro" id="IPR000667">
    <property type="entry name" value="Peptidase_S13"/>
</dbReference>
<dbReference type="NCBIfam" id="TIGR00666">
    <property type="entry name" value="PBP4"/>
    <property type="match status" value="1"/>
</dbReference>
<comment type="similarity">
    <text evidence="1">Belongs to the peptidase S13 family.</text>
</comment>
<dbReference type="GO" id="GO:0009002">
    <property type="term" value="F:serine-type D-Ala-D-Ala carboxypeptidase activity"/>
    <property type="evidence" value="ECO:0007669"/>
    <property type="project" value="UniProtKB-EC"/>
</dbReference>
<keyword evidence="3" id="KW-0121">Carboxypeptidase</keyword>
<dbReference type="Gene3D" id="3.50.80.20">
    <property type="entry name" value="D-Ala-D-Ala carboxypeptidase C, peptidase S13"/>
    <property type="match status" value="1"/>
</dbReference>
<evidence type="ECO:0000313" key="3">
    <source>
        <dbReference type="EMBL" id="VAX33385.1"/>
    </source>
</evidence>
<name>A0A3B1DNU8_9ZZZZ</name>
<proteinExistence type="inferred from homology"/>
<accession>A0A3B1DNU8</accession>
<sequence length="443" mass="49598">MKSNRYGIEIYSLDKREILYQTRKNQLYVPASNQKLVTTAAALKYLGPDYRYPTRLFTTGNIKGDTLYGDLYIKGYGDPKLVSEQMWLLVNELKNIPIHKVVGNVIADSSYFDSLRRIKTWGRATGAQAYNAPLGALSFNFNTVSVYVTPGSRAGDKPEIVVEPDTQYVKIKNRSQTLPPKKRGRLILNRLDRGDYDEISIKGGISRTSRRAHYFVSITDPTRYTLSVFKEYLARAGIELIGETIEKGIVPKTARLLVDHESEPLALALRGLNKFSNNLVAEQILKTLGAEEFGSPGTTENGLRIISKYMRSLGFSQDQYRIVDGSGLSRQNRMTANQFVSVLEHVHDDLSIYPEFISALGVMGLDGNVRKRMNSVKDSHKARVKTGTLNSVSALSGYFQSRDGERFAFSILMNGLQCKNKIALEIQDKIVHEGLTFERGGEG</sequence>
<dbReference type="GO" id="GO:0006508">
    <property type="term" value="P:proteolysis"/>
    <property type="evidence" value="ECO:0007669"/>
    <property type="project" value="InterPro"/>
</dbReference>
<dbReference type="GO" id="GO:0000270">
    <property type="term" value="P:peptidoglycan metabolic process"/>
    <property type="evidence" value="ECO:0007669"/>
    <property type="project" value="TreeGrafter"/>
</dbReference>
<dbReference type="InterPro" id="IPR012338">
    <property type="entry name" value="Beta-lactam/transpept-like"/>
</dbReference>
<dbReference type="PANTHER" id="PTHR30023:SF0">
    <property type="entry name" value="PENICILLIN-SENSITIVE CARBOXYPEPTIDASE A"/>
    <property type="match status" value="1"/>
</dbReference>
<dbReference type="Pfam" id="PF02113">
    <property type="entry name" value="Peptidase_S13"/>
    <property type="match status" value="1"/>
</dbReference>
<evidence type="ECO:0000256" key="2">
    <source>
        <dbReference type="ARBA" id="ARBA00022801"/>
    </source>
</evidence>
<protein>
    <submittedName>
        <fullName evidence="3">D-alanyl-D-alanine carboxypeptidase</fullName>
        <ecNumber evidence="3">3.4.16.4</ecNumber>
    </submittedName>
</protein>
<keyword evidence="2 3" id="KW-0378">Hydrolase</keyword>